<accession>A0A6C0CRN5</accession>
<dbReference type="EMBL" id="MN739479">
    <property type="protein sequence ID" value="QHT06953.1"/>
    <property type="molecule type" value="Genomic_DNA"/>
</dbReference>
<sequence length="96" mass="10583">MSLSYSYIDPEAPISIPSRLPNGGLYSGKEAPIGAEWRNIPVVPEAHVLVTENLKSANPPPQGIHIIPGYTRPGNNTQTFPNHQPFSDKYTFKCHN</sequence>
<reference evidence="1" key="1">
    <citation type="journal article" date="2020" name="Nature">
        <title>Giant virus diversity and host interactions through global metagenomics.</title>
        <authorList>
            <person name="Schulz F."/>
            <person name="Roux S."/>
            <person name="Paez-Espino D."/>
            <person name="Jungbluth S."/>
            <person name="Walsh D.A."/>
            <person name="Denef V.J."/>
            <person name="McMahon K.D."/>
            <person name="Konstantinidis K.T."/>
            <person name="Eloe-Fadrosh E.A."/>
            <person name="Kyrpides N.C."/>
            <person name="Woyke T."/>
        </authorList>
    </citation>
    <scope>NUCLEOTIDE SEQUENCE</scope>
    <source>
        <strain evidence="1">GVMAG-M-3300021962-46</strain>
    </source>
</reference>
<evidence type="ECO:0000313" key="1">
    <source>
        <dbReference type="EMBL" id="QHT06953.1"/>
    </source>
</evidence>
<protein>
    <submittedName>
        <fullName evidence="1">Uncharacterized protein</fullName>
    </submittedName>
</protein>
<organism evidence="1">
    <name type="scientific">viral metagenome</name>
    <dbReference type="NCBI Taxonomy" id="1070528"/>
    <lineage>
        <taxon>unclassified sequences</taxon>
        <taxon>metagenomes</taxon>
        <taxon>organismal metagenomes</taxon>
    </lineage>
</organism>
<dbReference type="AlphaFoldDB" id="A0A6C0CRN5"/>
<proteinExistence type="predicted"/>
<name>A0A6C0CRN5_9ZZZZ</name>